<dbReference type="AlphaFoldDB" id="A0A0E3LGA8"/>
<evidence type="ECO:0000313" key="3">
    <source>
        <dbReference type="EMBL" id="AKB42196.1"/>
    </source>
</evidence>
<dbReference type="Pfam" id="PF00582">
    <property type="entry name" value="Usp"/>
    <property type="match status" value="2"/>
</dbReference>
<dbReference type="InterPro" id="IPR014729">
    <property type="entry name" value="Rossmann-like_a/b/a_fold"/>
</dbReference>
<feature type="domain" description="UspA" evidence="2">
    <location>
        <begin position="158"/>
        <end position="295"/>
    </location>
</feature>
<dbReference type="HOGENOM" id="CLU_049301_2_1_2"/>
<sequence>MEGSNEKFKPQKILIATDGSEASEKAADFGIETLRFEGAKVYAVYVIDTGSYGSVPVDEKKFKKIERLEEIGHKATSYVEKKATAAGMKVESIVLKGNPAEEIVDFAEEQRVDMIVVGSLGKSGIKRFMLGSVSEKVVRRAKIPVLVVREQKEIKPQKQILIAADCSKATEKAVDFGIEIAKLNGAKVYAVHVIDPIFNDLMEEAWAENAYEQFKKIGREAVSYVEEKANAAGVKVESAVLEGNPAEEIVDFAEEQKVDMIVVGSLGKSGYEQFAIGSVSSKVLRNAKVPVLIVHDIYEFVELFRRCQKSEEVLTPVAGEKEQ</sequence>
<reference evidence="3 4" key="1">
    <citation type="submission" date="2014-07" db="EMBL/GenBank/DDBJ databases">
        <title>Methanogenic archaea and the global carbon cycle.</title>
        <authorList>
            <person name="Henriksen J.R."/>
            <person name="Luke J."/>
            <person name="Reinhart S."/>
            <person name="Benedict M.N."/>
            <person name="Youngblut N.D."/>
            <person name="Metcalf M.E."/>
            <person name="Whitaker R.J."/>
            <person name="Metcalf W.W."/>
        </authorList>
    </citation>
    <scope>NUCLEOTIDE SEQUENCE [LARGE SCALE GENOMIC DNA]</scope>
    <source>
        <strain evidence="3 4">WWM610</strain>
    </source>
</reference>
<protein>
    <submittedName>
        <fullName evidence="3">Universal stress protein</fullName>
    </submittedName>
</protein>
<dbReference type="InterPro" id="IPR006015">
    <property type="entry name" value="Universal_stress_UspA"/>
</dbReference>
<gene>
    <name evidence="3" type="ORF">MSMAW_3205</name>
</gene>
<feature type="domain" description="UspA" evidence="2">
    <location>
        <begin position="11"/>
        <end position="149"/>
    </location>
</feature>
<organism evidence="3 4">
    <name type="scientific">Methanosarcina mazei WWM610</name>
    <dbReference type="NCBI Taxonomy" id="1434117"/>
    <lineage>
        <taxon>Archaea</taxon>
        <taxon>Methanobacteriati</taxon>
        <taxon>Methanobacteriota</taxon>
        <taxon>Stenosarchaea group</taxon>
        <taxon>Methanomicrobia</taxon>
        <taxon>Methanosarcinales</taxon>
        <taxon>Methanosarcinaceae</taxon>
        <taxon>Methanosarcina</taxon>
    </lineage>
</organism>
<dbReference type="PRINTS" id="PR01438">
    <property type="entry name" value="UNVRSLSTRESS"/>
</dbReference>
<dbReference type="PANTHER" id="PTHR46268">
    <property type="entry name" value="STRESS RESPONSE PROTEIN NHAX"/>
    <property type="match status" value="1"/>
</dbReference>
<dbReference type="SMR" id="A0A0E3LGA8"/>
<dbReference type="PATRIC" id="fig|1434117.4.peg.4045"/>
<dbReference type="SUPFAM" id="SSF52402">
    <property type="entry name" value="Adenine nucleotide alpha hydrolases-like"/>
    <property type="match status" value="2"/>
</dbReference>
<accession>A0A0E3LGA8</accession>
<dbReference type="EMBL" id="CP009509">
    <property type="protein sequence ID" value="AKB42196.1"/>
    <property type="molecule type" value="Genomic_DNA"/>
</dbReference>
<dbReference type="RefSeq" id="WP_011033398.1">
    <property type="nucleotide sequence ID" value="NZ_CP009509.1"/>
</dbReference>
<comment type="similarity">
    <text evidence="1">Belongs to the universal stress protein A family.</text>
</comment>
<dbReference type="CDD" id="cd00293">
    <property type="entry name" value="USP-like"/>
    <property type="match status" value="2"/>
</dbReference>
<dbReference type="Gene3D" id="3.40.50.620">
    <property type="entry name" value="HUPs"/>
    <property type="match status" value="2"/>
</dbReference>
<dbReference type="InterPro" id="IPR006016">
    <property type="entry name" value="UspA"/>
</dbReference>
<evidence type="ECO:0000259" key="2">
    <source>
        <dbReference type="Pfam" id="PF00582"/>
    </source>
</evidence>
<evidence type="ECO:0000256" key="1">
    <source>
        <dbReference type="ARBA" id="ARBA00008791"/>
    </source>
</evidence>
<name>A0A0E3LGA8_METMZ</name>
<dbReference type="Proteomes" id="UP000033058">
    <property type="component" value="Chromosome"/>
</dbReference>
<evidence type="ECO:0000313" key="4">
    <source>
        <dbReference type="Proteomes" id="UP000033058"/>
    </source>
</evidence>
<proteinExistence type="inferred from homology"/>
<dbReference type="GeneID" id="87760943"/>
<dbReference type="PANTHER" id="PTHR46268:SF6">
    <property type="entry name" value="UNIVERSAL STRESS PROTEIN UP12"/>
    <property type="match status" value="1"/>
</dbReference>